<keyword evidence="6 11" id="KW-0175">Coiled coil</keyword>
<reference evidence="13" key="1">
    <citation type="submission" date="2022-08" db="EMBL/GenBank/DDBJ databases">
        <title>Novel sulfate-reducing endosymbionts in the free-living metamonad Anaeramoeba.</title>
        <authorList>
            <person name="Jerlstrom-Hultqvist J."/>
            <person name="Cepicka I."/>
            <person name="Gallot-Lavallee L."/>
            <person name="Salas-Leiva D."/>
            <person name="Curtis B.A."/>
            <person name="Zahonova K."/>
            <person name="Pipaliya S."/>
            <person name="Dacks J."/>
            <person name="Roger A.J."/>
        </authorList>
    </citation>
    <scope>NUCLEOTIDE SEQUENCE</scope>
    <source>
        <strain evidence="13">Schooner1</strain>
    </source>
</reference>
<evidence type="ECO:0000313" key="14">
    <source>
        <dbReference type="Proteomes" id="UP001146793"/>
    </source>
</evidence>
<keyword evidence="5 10" id="KW-0995">Kinetochore</keyword>
<evidence type="ECO:0000256" key="9">
    <source>
        <dbReference type="ARBA" id="ARBA00023328"/>
    </source>
</evidence>
<dbReference type="AlphaFoldDB" id="A0AAV7Y6Z9"/>
<comment type="similarity">
    <text evidence="1 10">Belongs to the SPC24 family.</text>
</comment>
<comment type="subcellular location">
    <subcellularLocation>
        <location evidence="10">Nucleus</location>
    </subcellularLocation>
    <subcellularLocation>
        <location evidence="10">Chromosome</location>
        <location evidence="10">Centromere</location>
        <location evidence="10">Kinetochore</location>
    </subcellularLocation>
</comment>
<evidence type="ECO:0000313" key="12">
    <source>
        <dbReference type="EMBL" id="KAJ3425611.1"/>
    </source>
</evidence>
<comment type="function">
    <text evidence="10">Acts as a component of the essential kinetochore-associated NDC80 complex, which is required for chromosome segregation and spindle checkpoint activity.</text>
</comment>
<evidence type="ECO:0000256" key="3">
    <source>
        <dbReference type="ARBA" id="ARBA00022618"/>
    </source>
</evidence>
<organism evidence="12 14">
    <name type="scientific">Anaeramoeba flamelloides</name>
    <dbReference type="NCBI Taxonomy" id="1746091"/>
    <lineage>
        <taxon>Eukaryota</taxon>
        <taxon>Metamonada</taxon>
        <taxon>Anaeramoebidae</taxon>
        <taxon>Anaeramoeba</taxon>
    </lineage>
</organism>
<dbReference type="GO" id="GO:0031262">
    <property type="term" value="C:Ndc80 complex"/>
    <property type="evidence" value="ECO:0007669"/>
    <property type="project" value="TreeGrafter"/>
</dbReference>
<keyword evidence="8 10" id="KW-0131">Cell cycle</keyword>
<evidence type="ECO:0000256" key="1">
    <source>
        <dbReference type="ARBA" id="ARBA00007804"/>
    </source>
</evidence>
<evidence type="ECO:0000256" key="6">
    <source>
        <dbReference type="ARBA" id="ARBA00023054"/>
    </source>
</evidence>
<comment type="subunit">
    <text evidence="10">Component of the NDC80 complex.</text>
</comment>
<name>A0AAV7Y6Z9_9EUKA</name>
<evidence type="ECO:0000256" key="10">
    <source>
        <dbReference type="RuleBase" id="RU368011"/>
    </source>
</evidence>
<evidence type="ECO:0000256" key="8">
    <source>
        <dbReference type="ARBA" id="ARBA00023306"/>
    </source>
</evidence>
<evidence type="ECO:0000313" key="15">
    <source>
        <dbReference type="Proteomes" id="UP001150062"/>
    </source>
</evidence>
<sequence length="195" mass="23029">MTNETQMTDTLNLMDELFKILDTQKDTEIISKIQENKSTIQKINTKRQNIIKETIQQLTTNIKQIERGIQKLQQTQENEKQKIFKKKDQLNQKVLSIEKQQESLNEEFEVLSKKEKEQENKLSQLEDQSSTIIPQLSYKMSLYANISGIKWKKERSQNNNVKGIIATQTDIKEFDLDPKKKSNFFITNKLWDLMD</sequence>
<dbReference type="GO" id="GO:0051301">
    <property type="term" value="P:cell division"/>
    <property type="evidence" value="ECO:0007669"/>
    <property type="project" value="UniProtKB-UniRule"/>
</dbReference>
<keyword evidence="15" id="KW-1185">Reference proteome</keyword>
<evidence type="ECO:0000313" key="13">
    <source>
        <dbReference type="EMBL" id="KAJ6236829.1"/>
    </source>
</evidence>
<keyword evidence="9 10" id="KW-0137">Centromere</keyword>
<reference evidence="12" key="2">
    <citation type="submission" date="2022-08" db="EMBL/GenBank/DDBJ databases">
        <title>Novel sulphate-reducing endosymbionts in the free-living metamonad Anaeramoeba.</title>
        <authorList>
            <person name="Jerlstrom-Hultqvist J."/>
            <person name="Cepicka I."/>
            <person name="Gallot-Lavallee L."/>
            <person name="Salas-Leiva D."/>
            <person name="Curtis B.A."/>
            <person name="Zahonova K."/>
            <person name="Pipaliya S."/>
            <person name="Dacks J."/>
            <person name="Roger A.J."/>
        </authorList>
    </citation>
    <scope>NUCLEOTIDE SEQUENCE</scope>
    <source>
        <strain evidence="12">Busselton2</strain>
    </source>
</reference>
<dbReference type="EMBL" id="JANTQA010000070">
    <property type="protein sequence ID" value="KAJ3425611.1"/>
    <property type="molecule type" value="Genomic_DNA"/>
</dbReference>
<feature type="coiled-coil region" evidence="11">
    <location>
        <begin position="55"/>
        <end position="128"/>
    </location>
</feature>
<comment type="caution">
    <text evidence="12">The sequence shown here is derived from an EMBL/GenBank/DDBJ whole genome shotgun (WGS) entry which is preliminary data.</text>
</comment>
<keyword evidence="4 10" id="KW-0498">Mitosis</keyword>
<evidence type="ECO:0000256" key="5">
    <source>
        <dbReference type="ARBA" id="ARBA00022838"/>
    </source>
</evidence>
<proteinExistence type="inferred from homology"/>
<dbReference type="GO" id="GO:0005634">
    <property type="term" value="C:nucleus"/>
    <property type="evidence" value="ECO:0007669"/>
    <property type="project" value="UniProtKB-SubCell"/>
</dbReference>
<dbReference type="Proteomes" id="UP001150062">
    <property type="component" value="Unassembled WGS sequence"/>
</dbReference>
<dbReference type="PANTHER" id="PTHR22142">
    <property type="match status" value="1"/>
</dbReference>
<dbReference type="GO" id="GO:0008017">
    <property type="term" value="F:microtubule binding"/>
    <property type="evidence" value="ECO:0007669"/>
    <property type="project" value="TreeGrafter"/>
</dbReference>
<protein>
    <recommendedName>
        <fullName evidence="10">Kinetochore protein Spc24</fullName>
    </recommendedName>
</protein>
<accession>A0AAV7Y6Z9</accession>
<dbReference type="Gene3D" id="3.30.160.570">
    <property type="entry name" value="Ncd80 complex, Spc24 subunit"/>
    <property type="match status" value="1"/>
</dbReference>
<dbReference type="PANTHER" id="PTHR22142:SF2">
    <property type="entry name" value="KINETOCHORE PROTEIN SPC24"/>
    <property type="match status" value="1"/>
</dbReference>
<evidence type="ECO:0000256" key="2">
    <source>
        <dbReference type="ARBA" id="ARBA00022454"/>
    </source>
</evidence>
<dbReference type="Proteomes" id="UP001146793">
    <property type="component" value="Unassembled WGS sequence"/>
</dbReference>
<dbReference type="Pfam" id="PF08286">
    <property type="entry name" value="Spc24"/>
    <property type="match status" value="1"/>
</dbReference>
<keyword evidence="2 10" id="KW-0158">Chromosome</keyword>
<keyword evidence="7 10" id="KW-0539">Nucleus</keyword>
<dbReference type="GO" id="GO:0007059">
    <property type="term" value="P:chromosome segregation"/>
    <property type="evidence" value="ECO:0007669"/>
    <property type="project" value="TreeGrafter"/>
</dbReference>
<keyword evidence="3 10" id="KW-0132">Cell division</keyword>
<evidence type="ECO:0000256" key="4">
    <source>
        <dbReference type="ARBA" id="ARBA00022776"/>
    </source>
</evidence>
<evidence type="ECO:0000256" key="7">
    <source>
        <dbReference type="ARBA" id="ARBA00023242"/>
    </source>
</evidence>
<dbReference type="EMBL" id="JAOAOG010000242">
    <property type="protein sequence ID" value="KAJ6236829.1"/>
    <property type="molecule type" value="Genomic_DNA"/>
</dbReference>
<dbReference type="InterPro" id="IPR013252">
    <property type="entry name" value="Ndc80_Spc24"/>
</dbReference>
<evidence type="ECO:0000256" key="11">
    <source>
        <dbReference type="SAM" id="Coils"/>
    </source>
</evidence>
<gene>
    <name evidence="12" type="ORF">M0812_28056</name>
    <name evidence="13" type="ORF">M0813_27574</name>
</gene>